<evidence type="ECO:0000256" key="3">
    <source>
        <dbReference type="ARBA" id="ARBA00012239"/>
    </source>
</evidence>
<evidence type="ECO:0000313" key="8">
    <source>
        <dbReference type="EMBL" id="EAT15340.1"/>
    </source>
</evidence>
<dbReference type="EC" id="2.8.1.7" evidence="3"/>
<reference evidence="8" key="2">
    <citation type="submission" date="2006-05" db="EMBL/GenBank/DDBJ databases">
        <title>Sequencing of the draft genome and assembly of Desulfuromonas acetoxidans DSM 684.</title>
        <authorList>
            <consortium name="US DOE Joint Genome Institute (JGI-PGF)"/>
            <person name="Copeland A."/>
            <person name="Lucas S."/>
            <person name="Lapidus A."/>
            <person name="Barry K."/>
            <person name="Detter J.C."/>
            <person name="Glavina del Rio T."/>
            <person name="Hammon N."/>
            <person name="Israni S."/>
            <person name="Dalin E."/>
            <person name="Tice H."/>
            <person name="Bruce D."/>
            <person name="Pitluck S."/>
            <person name="Richardson P."/>
        </authorList>
    </citation>
    <scope>NUCLEOTIDE SEQUENCE [LARGE SCALE GENOMIC DNA]</scope>
    <source>
        <strain evidence="8">DSM 684</strain>
    </source>
</reference>
<dbReference type="Gene3D" id="3.40.640.10">
    <property type="entry name" value="Type I PLP-dependent aspartate aminotransferase-like (Major domain)"/>
    <property type="match status" value="1"/>
</dbReference>
<comment type="caution">
    <text evidence="8">The sequence shown here is derived from an EMBL/GenBank/DDBJ whole genome shotgun (WGS) entry which is preliminary data.</text>
</comment>
<proteinExistence type="inferred from homology"/>
<dbReference type="Proteomes" id="UP000005695">
    <property type="component" value="Unassembled WGS sequence"/>
</dbReference>
<name>Q1JYS5_DESA6</name>
<comment type="similarity">
    <text evidence="2">Belongs to the class-V pyridoxal-phosphate-dependent aminotransferase family. Csd subfamily.</text>
</comment>
<dbReference type="AlphaFoldDB" id="Q1JYS5"/>
<comment type="cofactor">
    <cofactor evidence="1">
        <name>pyridoxal 5'-phosphate</name>
        <dbReference type="ChEBI" id="CHEBI:597326"/>
    </cofactor>
</comment>
<protein>
    <recommendedName>
        <fullName evidence="3">cysteine desulfurase</fullName>
        <ecNumber evidence="3">2.8.1.7</ecNumber>
    </recommendedName>
</protein>
<dbReference type="GO" id="GO:0031071">
    <property type="term" value="F:cysteine desulfurase activity"/>
    <property type="evidence" value="ECO:0007669"/>
    <property type="project" value="UniProtKB-EC"/>
</dbReference>
<keyword evidence="4" id="KW-0808">Transferase</keyword>
<dbReference type="InterPro" id="IPR010969">
    <property type="entry name" value="Cys_dSase-rel_unknwn_funct"/>
</dbReference>
<evidence type="ECO:0000256" key="4">
    <source>
        <dbReference type="ARBA" id="ARBA00022679"/>
    </source>
</evidence>
<sequence length="387" mass="41092">MTSAHNDESIIYLDNSATSFPKPESVYQTLDHISRTCGANPGRGSYSLANQAAQLVLKARLAVASLFAIADCSRVVFTGNATSAINQALFGLLESGDRVVTTSMEHNAVARPLHALKERGVIVDKVQGDTAGQITCEQVQQVCSAGAKPKLVVINHCSNVTGTVQPIDAIGPWCREQGILFMVDAAQSAGVYPIDVQGMAIDLLAAPGHKSLFGPQGTGFLYVGPDITLKPLVYGGTGTLSSHLEQPEQMPERFESGTLNTPALAALTAGIDFLMAQGLGQVHRHEFLLAQRLRQGLGEISGITLYGPENATVVSFTLSGCDPAEMGFILDRDFAIAVRVGLHCAPEAHKTIGSFPLGTVRVSPGFFNTEQHIERLIEAVREIADAS</sequence>
<feature type="domain" description="Aminotransferase class V" evidence="7">
    <location>
        <begin position="11"/>
        <end position="376"/>
    </location>
</feature>
<dbReference type="InterPro" id="IPR010970">
    <property type="entry name" value="Cys_dSase_SufS"/>
</dbReference>
<dbReference type="PANTHER" id="PTHR43586:SF4">
    <property type="entry name" value="ISOPENICILLIN N EPIMERASE"/>
    <property type="match status" value="1"/>
</dbReference>
<dbReference type="InterPro" id="IPR015422">
    <property type="entry name" value="PyrdxlP-dep_Trfase_small"/>
</dbReference>
<dbReference type="InterPro" id="IPR016454">
    <property type="entry name" value="Cysteine_dSase"/>
</dbReference>
<evidence type="ECO:0000256" key="6">
    <source>
        <dbReference type="ARBA" id="ARBA00050776"/>
    </source>
</evidence>
<dbReference type="GO" id="GO:0030170">
    <property type="term" value="F:pyridoxal phosphate binding"/>
    <property type="evidence" value="ECO:0007669"/>
    <property type="project" value="InterPro"/>
</dbReference>
<comment type="catalytic activity">
    <reaction evidence="6">
        <text>(sulfur carrier)-H + L-cysteine = (sulfur carrier)-SH + L-alanine</text>
        <dbReference type="Rhea" id="RHEA:43892"/>
        <dbReference type="Rhea" id="RHEA-COMP:14737"/>
        <dbReference type="Rhea" id="RHEA-COMP:14739"/>
        <dbReference type="ChEBI" id="CHEBI:29917"/>
        <dbReference type="ChEBI" id="CHEBI:35235"/>
        <dbReference type="ChEBI" id="CHEBI:57972"/>
        <dbReference type="ChEBI" id="CHEBI:64428"/>
        <dbReference type="EC" id="2.8.1.7"/>
    </reaction>
</comment>
<reference evidence="8" key="1">
    <citation type="submission" date="2006-05" db="EMBL/GenBank/DDBJ databases">
        <title>Annotation of the draft genome assembly of Desulfuromonas acetoxidans DSM 684.</title>
        <authorList>
            <consortium name="US DOE Joint Genome Institute (JGI-ORNL)"/>
            <person name="Larimer F."/>
            <person name="Land M."/>
            <person name="Hauser L."/>
        </authorList>
    </citation>
    <scope>NUCLEOTIDE SEQUENCE [LARGE SCALE GENOMIC DNA]</scope>
    <source>
        <strain evidence="8">DSM 684</strain>
    </source>
</reference>
<dbReference type="CDD" id="cd06453">
    <property type="entry name" value="SufS_like"/>
    <property type="match status" value="1"/>
</dbReference>
<dbReference type="NCBIfam" id="TIGR01977">
    <property type="entry name" value="am_tr_V_EF2568"/>
    <property type="match status" value="1"/>
</dbReference>
<evidence type="ECO:0000256" key="1">
    <source>
        <dbReference type="ARBA" id="ARBA00001933"/>
    </source>
</evidence>
<dbReference type="Pfam" id="PF00266">
    <property type="entry name" value="Aminotran_5"/>
    <property type="match status" value="1"/>
</dbReference>
<keyword evidence="5" id="KW-0663">Pyridoxal phosphate</keyword>
<dbReference type="PANTHER" id="PTHR43586">
    <property type="entry name" value="CYSTEINE DESULFURASE"/>
    <property type="match status" value="1"/>
</dbReference>
<keyword evidence="9" id="KW-1185">Reference proteome</keyword>
<dbReference type="PIRSF" id="PIRSF005572">
    <property type="entry name" value="NifS"/>
    <property type="match status" value="1"/>
</dbReference>
<dbReference type="RefSeq" id="WP_006001010.1">
    <property type="nucleotide sequence ID" value="NZ_AAEW02000011.1"/>
</dbReference>
<dbReference type="InterPro" id="IPR015424">
    <property type="entry name" value="PyrdxlP-dep_Trfase"/>
</dbReference>
<dbReference type="SUPFAM" id="SSF53383">
    <property type="entry name" value="PLP-dependent transferases"/>
    <property type="match status" value="1"/>
</dbReference>
<dbReference type="EMBL" id="AAEW02000011">
    <property type="protein sequence ID" value="EAT15340.1"/>
    <property type="molecule type" value="Genomic_DNA"/>
</dbReference>
<dbReference type="Gene3D" id="3.90.1150.10">
    <property type="entry name" value="Aspartate Aminotransferase, domain 1"/>
    <property type="match status" value="1"/>
</dbReference>
<evidence type="ECO:0000256" key="5">
    <source>
        <dbReference type="ARBA" id="ARBA00022898"/>
    </source>
</evidence>
<gene>
    <name evidence="8" type="ORF">Dace_1004</name>
</gene>
<evidence type="ECO:0000256" key="2">
    <source>
        <dbReference type="ARBA" id="ARBA00010447"/>
    </source>
</evidence>
<dbReference type="InterPro" id="IPR015421">
    <property type="entry name" value="PyrdxlP-dep_Trfase_major"/>
</dbReference>
<evidence type="ECO:0000259" key="7">
    <source>
        <dbReference type="Pfam" id="PF00266"/>
    </source>
</evidence>
<organism evidence="8 9">
    <name type="scientific">Desulfuromonas acetoxidans (strain DSM 684 / 11070)</name>
    <dbReference type="NCBI Taxonomy" id="281689"/>
    <lineage>
        <taxon>Bacteria</taxon>
        <taxon>Pseudomonadati</taxon>
        <taxon>Thermodesulfobacteriota</taxon>
        <taxon>Desulfuromonadia</taxon>
        <taxon>Desulfuromonadales</taxon>
        <taxon>Desulfuromonadaceae</taxon>
        <taxon>Desulfuromonas</taxon>
    </lineage>
</organism>
<dbReference type="GO" id="GO:0006534">
    <property type="term" value="P:cysteine metabolic process"/>
    <property type="evidence" value="ECO:0007669"/>
    <property type="project" value="InterPro"/>
</dbReference>
<evidence type="ECO:0000313" key="9">
    <source>
        <dbReference type="Proteomes" id="UP000005695"/>
    </source>
</evidence>
<accession>Q1JYS5</accession>
<dbReference type="InterPro" id="IPR000192">
    <property type="entry name" value="Aminotrans_V_dom"/>
</dbReference>